<evidence type="ECO:0000256" key="2">
    <source>
        <dbReference type="ARBA" id="ARBA00024035"/>
    </source>
</evidence>
<evidence type="ECO:0000256" key="1">
    <source>
        <dbReference type="ARBA" id="ARBA00022691"/>
    </source>
</evidence>
<dbReference type="InterPro" id="IPR023228">
    <property type="entry name" value="SAM_OH_AdoTrfase_N_sf"/>
</dbReference>
<dbReference type="PANTHER" id="PTHR35092">
    <property type="entry name" value="CHLORINASE MJ1651"/>
    <property type="match status" value="1"/>
</dbReference>
<evidence type="ECO:0000313" key="4">
    <source>
        <dbReference type="EMBL" id="GFR80593.1"/>
    </source>
</evidence>
<dbReference type="InterPro" id="IPR046470">
    <property type="entry name" value="SAM_HAT_C"/>
</dbReference>
<dbReference type="InterPro" id="IPR023227">
    <property type="entry name" value="SAM_OH_AdoTrfase_C_sf"/>
</dbReference>
<dbReference type="Gene3D" id="2.40.30.90">
    <property type="entry name" value="Bacterial fluorinating enzyme like"/>
    <property type="match status" value="1"/>
</dbReference>
<dbReference type="InterPro" id="IPR002747">
    <property type="entry name" value="SAM_OH_AdoTrfase"/>
</dbReference>
<protein>
    <submittedName>
        <fullName evidence="4">S-adenosyl-l-methionine hydroxide adenosyltransferase</fullName>
    </submittedName>
</protein>
<dbReference type="PANTHER" id="PTHR35092:SF1">
    <property type="entry name" value="CHLORINASE MJ1651"/>
    <property type="match status" value="1"/>
</dbReference>
<evidence type="ECO:0000259" key="3">
    <source>
        <dbReference type="Pfam" id="PF20257"/>
    </source>
</evidence>
<comment type="similarity">
    <text evidence="2">Belongs to the SAM hydrolase / SAM-dependent halogenase family.</text>
</comment>
<dbReference type="Pfam" id="PF20257">
    <property type="entry name" value="SAM_HAT_C"/>
    <property type="match status" value="1"/>
</dbReference>
<proteinExistence type="inferred from homology"/>
<dbReference type="Proteomes" id="UP000762676">
    <property type="component" value="Unassembled WGS sequence"/>
</dbReference>
<feature type="domain" description="S-adenosyl-l-methionine hydroxide adenosyltransferase C-terminal" evidence="3">
    <location>
        <begin position="94"/>
        <end position="195"/>
    </location>
</feature>
<sequence length="201" mass="22387">MERTPINKHIVAHHNGHYLISADNGIISLVLGCDDTCKFFEIPNIEGHDPSETFVKIACLIANGNTLDQICPPIKNIMELKTVSPVVYASQIKGSIVYIDHYGNAISNIKRDIFEKIKAKHNSYSVRVSNMEIDRVYEAYSGFIDFSNPPRNIEIGSPIAIFNSEGFLEIAIYKGNEKTSGSARTLLGIDYGTNVYINFEV</sequence>
<name>A0AAV4G4W2_9GAST</name>
<evidence type="ECO:0000313" key="5">
    <source>
        <dbReference type="Proteomes" id="UP000762676"/>
    </source>
</evidence>
<dbReference type="SUPFAM" id="SSF102522">
    <property type="entry name" value="Bacterial fluorinating enzyme, N-terminal domain"/>
    <property type="match status" value="1"/>
</dbReference>
<comment type="caution">
    <text evidence="4">The sequence shown here is derived from an EMBL/GenBank/DDBJ whole genome shotgun (WGS) entry which is preliminary data.</text>
</comment>
<keyword evidence="1" id="KW-0949">S-adenosyl-L-methionine</keyword>
<dbReference type="EMBL" id="BMAT01004790">
    <property type="protein sequence ID" value="GFR80593.1"/>
    <property type="molecule type" value="Genomic_DNA"/>
</dbReference>
<dbReference type="SUPFAM" id="SSF101852">
    <property type="entry name" value="Bacterial fluorinating enzyme, C-terminal domain"/>
    <property type="match status" value="1"/>
</dbReference>
<dbReference type="AlphaFoldDB" id="A0AAV4G4W2"/>
<organism evidence="4 5">
    <name type="scientific">Elysia marginata</name>
    <dbReference type="NCBI Taxonomy" id="1093978"/>
    <lineage>
        <taxon>Eukaryota</taxon>
        <taxon>Metazoa</taxon>
        <taxon>Spiralia</taxon>
        <taxon>Lophotrochozoa</taxon>
        <taxon>Mollusca</taxon>
        <taxon>Gastropoda</taxon>
        <taxon>Heterobranchia</taxon>
        <taxon>Euthyneura</taxon>
        <taxon>Panpulmonata</taxon>
        <taxon>Sacoglossa</taxon>
        <taxon>Placobranchoidea</taxon>
        <taxon>Plakobranchidae</taxon>
        <taxon>Elysia</taxon>
    </lineage>
</organism>
<reference evidence="4 5" key="1">
    <citation type="journal article" date="2021" name="Elife">
        <title>Chloroplast acquisition without the gene transfer in kleptoplastic sea slugs, Plakobranchus ocellatus.</title>
        <authorList>
            <person name="Maeda T."/>
            <person name="Takahashi S."/>
            <person name="Yoshida T."/>
            <person name="Shimamura S."/>
            <person name="Takaki Y."/>
            <person name="Nagai Y."/>
            <person name="Toyoda A."/>
            <person name="Suzuki Y."/>
            <person name="Arimoto A."/>
            <person name="Ishii H."/>
            <person name="Satoh N."/>
            <person name="Nishiyama T."/>
            <person name="Hasebe M."/>
            <person name="Maruyama T."/>
            <person name="Minagawa J."/>
            <person name="Obokata J."/>
            <person name="Shigenobu S."/>
        </authorList>
    </citation>
    <scope>NUCLEOTIDE SEQUENCE [LARGE SCALE GENOMIC DNA]</scope>
</reference>
<gene>
    <name evidence="4" type="ORF">ElyMa_002318400</name>
</gene>
<accession>A0AAV4G4W2</accession>
<keyword evidence="5" id="KW-1185">Reference proteome</keyword>
<dbReference type="Gene3D" id="3.40.50.10790">
    <property type="entry name" value="S-adenosyl-l-methionine hydroxide adenosyltransferase, N-terminal"/>
    <property type="match status" value="1"/>
</dbReference>